<dbReference type="InterPro" id="IPR000791">
    <property type="entry name" value="Gpr1/Fun34/SatP-like"/>
</dbReference>
<dbReference type="Pfam" id="PF01184">
    <property type="entry name" value="Gpr1_Fun34_YaaH"/>
    <property type="match status" value="1"/>
</dbReference>
<feature type="transmembrane region" description="Helical" evidence="7">
    <location>
        <begin position="121"/>
        <end position="141"/>
    </location>
</feature>
<feature type="transmembrane region" description="Helical" evidence="7">
    <location>
        <begin position="211"/>
        <end position="236"/>
    </location>
</feature>
<keyword evidence="3 7" id="KW-0812">Transmembrane</keyword>
<feature type="transmembrane region" description="Helical" evidence="7">
    <location>
        <begin position="58"/>
        <end position="83"/>
    </location>
</feature>
<evidence type="ECO:0000256" key="3">
    <source>
        <dbReference type="ARBA" id="ARBA00022692"/>
    </source>
</evidence>
<feature type="compositionally biased region" description="Low complexity" evidence="6">
    <location>
        <begin position="1"/>
        <end position="10"/>
    </location>
</feature>
<dbReference type="PANTHER" id="PTHR31123:SF4">
    <property type="entry name" value="PROTEIN ALCS"/>
    <property type="match status" value="1"/>
</dbReference>
<comment type="subcellular location">
    <subcellularLocation>
        <location evidence="1">Membrane</location>
        <topology evidence="1">Multi-pass membrane protein</topology>
    </subcellularLocation>
</comment>
<comment type="similarity">
    <text evidence="2">Belongs to the acetate uptake transporter (AceTr) (TC 2.A.96) family.</text>
</comment>
<dbReference type="EMBL" id="JAZHXI010000007">
    <property type="protein sequence ID" value="KAL2069815.1"/>
    <property type="molecule type" value="Genomic_DNA"/>
</dbReference>
<feature type="region of interest" description="Disordered" evidence="6">
    <location>
        <begin position="1"/>
        <end position="21"/>
    </location>
</feature>
<dbReference type="InterPro" id="IPR051633">
    <property type="entry name" value="AceTr"/>
</dbReference>
<comment type="caution">
    <text evidence="8">The sequence shown here is derived from an EMBL/GenBank/DDBJ whole genome shotgun (WGS) entry which is preliminary data.</text>
</comment>
<proteinExistence type="inferred from homology"/>
<organism evidence="8 9">
    <name type="scientific">Oculimacula yallundae</name>
    <dbReference type="NCBI Taxonomy" id="86028"/>
    <lineage>
        <taxon>Eukaryota</taxon>
        <taxon>Fungi</taxon>
        <taxon>Dikarya</taxon>
        <taxon>Ascomycota</taxon>
        <taxon>Pezizomycotina</taxon>
        <taxon>Leotiomycetes</taxon>
        <taxon>Helotiales</taxon>
        <taxon>Ploettnerulaceae</taxon>
        <taxon>Oculimacula</taxon>
    </lineage>
</organism>
<evidence type="ECO:0000256" key="5">
    <source>
        <dbReference type="ARBA" id="ARBA00023136"/>
    </source>
</evidence>
<feature type="transmembrane region" description="Helical" evidence="7">
    <location>
        <begin position="95"/>
        <end position="114"/>
    </location>
</feature>
<evidence type="ECO:0008006" key="10">
    <source>
        <dbReference type="Google" id="ProtNLM"/>
    </source>
</evidence>
<keyword evidence="5 7" id="KW-0472">Membrane</keyword>
<keyword evidence="9" id="KW-1185">Reference proteome</keyword>
<keyword evidence="4 7" id="KW-1133">Transmembrane helix</keyword>
<sequence length="273" mass="28924">MNGESSSSSSNGKHQGADLRRTESLSISPELFEKLYLSPDNKVAGDLRSTFGNPTPLSIIYSSSAVVGFTIALCPLSIEFMGWRGAGGQTATVGANWFFGGLLLIISGILEFFLGNTFPSVVFMSYGAHFMTFAATFQPFYNAVGAFVVDGAPTPQFDESFAFYALFMGVLSTIFLVCSLRTNVVFVVVFIGASLGFFLAAGSFWTTAQGMTIGATLLVGAGGAFFVAAMSGWYLLAAIMFATLDLPWGLGSIPVGDLSTLIKGASQKRKVKE</sequence>
<accession>A0ABR4CIM7</accession>
<dbReference type="Proteomes" id="UP001595075">
    <property type="component" value="Unassembled WGS sequence"/>
</dbReference>
<dbReference type="PANTHER" id="PTHR31123">
    <property type="entry name" value="ACCUMULATION OF DYADS PROTEIN 2-RELATED"/>
    <property type="match status" value="1"/>
</dbReference>
<protein>
    <recommendedName>
        <fullName evidence="10">GPR1/FUN34/YaaH-class plasma membrane protein</fullName>
    </recommendedName>
</protein>
<gene>
    <name evidence="8" type="ORF">VTL71DRAFT_14494</name>
</gene>
<evidence type="ECO:0000256" key="4">
    <source>
        <dbReference type="ARBA" id="ARBA00022989"/>
    </source>
</evidence>
<name>A0ABR4CIM7_9HELO</name>
<feature type="transmembrane region" description="Helical" evidence="7">
    <location>
        <begin position="161"/>
        <end position="178"/>
    </location>
</feature>
<feature type="transmembrane region" description="Helical" evidence="7">
    <location>
        <begin position="185"/>
        <end position="205"/>
    </location>
</feature>
<reference evidence="8 9" key="1">
    <citation type="journal article" date="2024" name="Commun. Biol.">
        <title>Comparative genomic analysis of thermophilic fungi reveals convergent evolutionary adaptations and gene losses.</title>
        <authorList>
            <person name="Steindorff A.S."/>
            <person name="Aguilar-Pontes M.V."/>
            <person name="Robinson A.J."/>
            <person name="Andreopoulos B."/>
            <person name="LaButti K."/>
            <person name="Kuo A."/>
            <person name="Mondo S."/>
            <person name="Riley R."/>
            <person name="Otillar R."/>
            <person name="Haridas S."/>
            <person name="Lipzen A."/>
            <person name="Grimwood J."/>
            <person name="Schmutz J."/>
            <person name="Clum A."/>
            <person name="Reid I.D."/>
            <person name="Moisan M.C."/>
            <person name="Butler G."/>
            <person name="Nguyen T.T.M."/>
            <person name="Dewar K."/>
            <person name="Conant G."/>
            <person name="Drula E."/>
            <person name="Henrissat B."/>
            <person name="Hansel C."/>
            <person name="Singer S."/>
            <person name="Hutchinson M.I."/>
            <person name="de Vries R.P."/>
            <person name="Natvig D.O."/>
            <person name="Powell A.J."/>
            <person name="Tsang A."/>
            <person name="Grigoriev I.V."/>
        </authorList>
    </citation>
    <scope>NUCLEOTIDE SEQUENCE [LARGE SCALE GENOMIC DNA]</scope>
    <source>
        <strain evidence="8 9">CBS 494.80</strain>
    </source>
</reference>
<evidence type="ECO:0000256" key="1">
    <source>
        <dbReference type="ARBA" id="ARBA00004141"/>
    </source>
</evidence>
<evidence type="ECO:0000256" key="7">
    <source>
        <dbReference type="SAM" id="Phobius"/>
    </source>
</evidence>
<evidence type="ECO:0000313" key="8">
    <source>
        <dbReference type="EMBL" id="KAL2069815.1"/>
    </source>
</evidence>
<evidence type="ECO:0000313" key="9">
    <source>
        <dbReference type="Proteomes" id="UP001595075"/>
    </source>
</evidence>
<evidence type="ECO:0000256" key="2">
    <source>
        <dbReference type="ARBA" id="ARBA00005587"/>
    </source>
</evidence>
<evidence type="ECO:0000256" key="6">
    <source>
        <dbReference type="SAM" id="MobiDB-lite"/>
    </source>
</evidence>